<feature type="transmembrane region" description="Helical" evidence="1">
    <location>
        <begin position="89"/>
        <end position="111"/>
    </location>
</feature>
<feature type="transmembrane region" description="Helical" evidence="1">
    <location>
        <begin position="123"/>
        <end position="150"/>
    </location>
</feature>
<evidence type="ECO:0000313" key="5">
    <source>
        <dbReference type="Proteomes" id="UP000659654"/>
    </source>
</evidence>
<dbReference type="AlphaFoldDB" id="A0A1I7RI73"/>
<name>A0A1I7RI73_BURXY</name>
<proteinExistence type="predicted"/>
<evidence type="ECO:0000313" key="3">
    <source>
        <dbReference type="EMBL" id="CAG9115109.1"/>
    </source>
</evidence>
<dbReference type="SMR" id="A0A1I7RI73"/>
<feature type="transmembrane region" description="Helical" evidence="1">
    <location>
        <begin position="23"/>
        <end position="45"/>
    </location>
</feature>
<keyword evidence="1" id="KW-1133">Transmembrane helix</keyword>
<reference evidence="3" key="2">
    <citation type="submission" date="2020-08" db="EMBL/GenBank/DDBJ databases">
        <authorList>
            <person name="Kikuchi T."/>
        </authorList>
    </citation>
    <scope>NUCLEOTIDE SEQUENCE</scope>
    <source>
        <strain evidence="2">Ka4C1</strain>
    </source>
</reference>
<dbReference type="Proteomes" id="UP000095284">
    <property type="component" value="Unplaced"/>
</dbReference>
<keyword evidence="1" id="KW-0472">Membrane</keyword>
<organism evidence="4 6">
    <name type="scientific">Bursaphelenchus xylophilus</name>
    <name type="common">Pinewood nematode worm</name>
    <name type="synonym">Aphelenchoides xylophilus</name>
    <dbReference type="NCBI Taxonomy" id="6326"/>
    <lineage>
        <taxon>Eukaryota</taxon>
        <taxon>Metazoa</taxon>
        <taxon>Ecdysozoa</taxon>
        <taxon>Nematoda</taxon>
        <taxon>Chromadorea</taxon>
        <taxon>Rhabditida</taxon>
        <taxon>Tylenchina</taxon>
        <taxon>Tylenchomorpha</taxon>
        <taxon>Aphelenchoidea</taxon>
        <taxon>Aphelenchoididae</taxon>
        <taxon>Bursaphelenchus</taxon>
    </lineage>
</organism>
<protein>
    <submittedName>
        <fullName evidence="2">(pine wood nematode) hypothetical protein</fullName>
    </submittedName>
</protein>
<gene>
    <name evidence="2" type="ORF">BXYJ_LOCUS8738</name>
</gene>
<reference evidence="6" key="1">
    <citation type="submission" date="2016-11" db="UniProtKB">
        <authorList>
            <consortium name="WormBaseParasite"/>
        </authorList>
    </citation>
    <scope>IDENTIFICATION</scope>
</reference>
<dbReference type="WBParaSite" id="BXY_0040200.1">
    <property type="protein sequence ID" value="BXY_0040200.1"/>
    <property type="gene ID" value="BXY_0040200"/>
</dbReference>
<dbReference type="Proteomes" id="UP000582659">
    <property type="component" value="Unassembled WGS sequence"/>
</dbReference>
<dbReference type="EMBL" id="CAJFDI010000004">
    <property type="protein sequence ID" value="CAD5225824.1"/>
    <property type="molecule type" value="Genomic_DNA"/>
</dbReference>
<dbReference type="eggNOG" id="ENOG502T2BF">
    <property type="taxonomic scope" value="Eukaryota"/>
</dbReference>
<keyword evidence="1" id="KW-0812">Transmembrane</keyword>
<feature type="transmembrane region" description="Helical" evidence="1">
    <location>
        <begin position="57"/>
        <end position="77"/>
    </location>
</feature>
<dbReference type="EMBL" id="CAJFCV020000004">
    <property type="protein sequence ID" value="CAG9115109.1"/>
    <property type="molecule type" value="Genomic_DNA"/>
</dbReference>
<evidence type="ECO:0000313" key="6">
    <source>
        <dbReference type="WBParaSite" id="BXY_0040200.1"/>
    </source>
</evidence>
<dbReference type="OrthoDB" id="5855758at2759"/>
<evidence type="ECO:0000313" key="2">
    <source>
        <dbReference type="EMBL" id="CAD5225824.1"/>
    </source>
</evidence>
<evidence type="ECO:0000313" key="4">
    <source>
        <dbReference type="Proteomes" id="UP000095284"/>
    </source>
</evidence>
<evidence type="ECO:0000256" key="1">
    <source>
        <dbReference type="SAM" id="Phobius"/>
    </source>
</evidence>
<accession>A0A1I7RI73</accession>
<keyword evidence="5" id="KW-1185">Reference proteome</keyword>
<dbReference type="Proteomes" id="UP000659654">
    <property type="component" value="Unassembled WGS sequence"/>
</dbReference>
<sequence>MPITTRSTVTTSRGGTTTQHQVIPMWTIKLITAILSTVVLVLVLLQSTGQWQRYTKTYICITLTTGYLLGWSLPSVLNRFLPFHKVDVALHTFSCVLAVLSLVLAAIYLLDNRDYSRSDDYRYMIGIAICIGVEVILLFVLVSWVCYGNYTIVDTR</sequence>